<dbReference type="CDD" id="cd07043">
    <property type="entry name" value="STAS_anti-anti-sigma_factors"/>
    <property type="match status" value="1"/>
</dbReference>
<dbReference type="InterPro" id="IPR003658">
    <property type="entry name" value="Anti-sigma_ant"/>
</dbReference>
<dbReference type="NCBIfam" id="TIGR00377">
    <property type="entry name" value="ant_ant_sig"/>
    <property type="match status" value="1"/>
</dbReference>
<dbReference type="PROSITE" id="PS50801">
    <property type="entry name" value="STAS"/>
    <property type="match status" value="1"/>
</dbReference>
<dbReference type="PANTHER" id="PTHR33495">
    <property type="entry name" value="ANTI-SIGMA FACTOR ANTAGONIST TM_1081-RELATED-RELATED"/>
    <property type="match status" value="1"/>
</dbReference>
<organism evidence="4 5">
    <name type="scientific">Amycolatopsis coloradensis</name>
    <dbReference type="NCBI Taxonomy" id="76021"/>
    <lineage>
        <taxon>Bacteria</taxon>
        <taxon>Bacillati</taxon>
        <taxon>Actinomycetota</taxon>
        <taxon>Actinomycetes</taxon>
        <taxon>Pseudonocardiales</taxon>
        <taxon>Pseudonocardiaceae</taxon>
        <taxon>Amycolatopsis</taxon>
    </lineage>
</organism>
<evidence type="ECO:0000313" key="4">
    <source>
        <dbReference type="EMBL" id="OLZ50700.1"/>
    </source>
</evidence>
<name>A0A1R0KS71_9PSEU</name>
<dbReference type="SUPFAM" id="SSF52091">
    <property type="entry name" value="SpoIIaa-like"/>
    <property type="match status" value="1"/>
</dbReference>
<comment type="caution">
    <text evidence="4">The sequence shown here is derived from an EMBL/GenBank/DDBJ whole genome shotgun (WGS) entry which is preliminary data.</text>
</comment>
<comment type="similarity">
    <text evidence="1 2">Belongs to the anti-sigma-factor antagonist family.</text>
</comment>
<dbReference type="InterPro" id="IPR036513">
    <property type="entry name" value="STAS_dom_sf"/>
</dbReference>
<dbReference type="Pfam" id="PF01740">
    <property type="entry name" value="STAS"/>
    <property type="match status" value="1"/>
</dbReference>
<dbReference type="RefSeq" id="WP_076162743.1">
    <property type="nucleotide sequence ID" value="NZ_JBEZVB010000100.1"/>
</dbReference>
<dbReference type="Gene3D" id="3.30.750.24">
    <property type="entry name" value="STAS domain"/>
    <property type="match status" value="1"/>
</dbReference>
<dbReference type="EMBL" id="MQUQ01000010">
    <property type="protein sequence ID" value="OLZ50700.1"/>
    <property type="molecule type" value="Genomic_DNA"/>
</dbReference>
<dbReference type="Proteomes" id="UP000187486">
    <property type="component" value="Unassembled WGS sequence"/>
</dbReference>
<reference evidence="4 5" key="1">
    <citation type="submission" date="2016-01" db="EMBL/GenBank/DDBJ databases">
        <title>Amycolatopsis coloradensis genome sequencing and assembly.</title>
        <authorList>
            <person name="Mayilraj S."/>
        </authorList>
    </citation>
    <scope>NUCLEOTIDE SEQUENCE [LARGE SCALE GENOMIC DNA]</scope>
    <source>
        <strain evidence="4 5">DSM 44225</strain>
    </source>
</reference>
<evidence type="ECO:0000256" key="1">
    <source>
        <dbReference type="ARBA" id="ARBA00009013"/>
    </source>
</evidence>
<dbReference type="STRING" id="76021.BS329_20065"/>
<evidence type="ECO:0000259" key="3">
    <source>
        <dbReference type="PROSITE" id="PS50801"/>
    </source>
</evidence>
<keyword evidence="5" id="KW-1185">Reference proteome</keyword>
<sequence length="113" mass="11750">MAFNTGIGHPAPLAVIEAERSHDAVTVEVAGDVDISTSPRLLTETRALLAGRTGVAVIDMTGVGFCDSSGLSVLLQLSRSCAESGIELKVVPSKVVYRAIELTGLLSTLRVAE</sequence>
<proteinExistence type="inferred from homology"/>
<protein>
    <recommendedName>
        <fullName evidence="2">Anti-sigma factor antagonist</fullName>
    </recommendedName>
</protein>
<dbReference type="InterPro" id="IPR002645">
    <property type="entry name" value="STAS_dom"/>
</dbReference>
<dbReference type="OrthoDB" id="3635700at2"/>
<dbReference type="GO" id="GO:0043856">
    <property type="term" value="F:anti-sigma factor antagonist activity"/>
    <property type="evidence" value="ECO:0007669"/>
    <property type="project" value="InterPro"/>
</dbReference>
<feature type="domain" description="STAS" evidence="3">
    <location>
        <begin position="14"/>
        <end position="113"/>
    </location>
</feature>
<accession>A0A1R0KS71</accession>
<dbReference type="AlphaFoldDB" id="A0A1R0KS71"/>
<evidence type="ECO:0000256" key="2">
    <source>
        <dbReference type="RuleBase" id="RU003749"/>
    </source>
</evidence>
<gene>
    <name evidence="4" type="ORF">BS329_20065</name>
</gene>
<dbReference type="PANTHER" id="PTHR33495:SF13">
    <property type="entry name" value="ANTI-SIGMA-F FACTOR ANTAGONIST RSFB"/>
    <property type="match status" value="1"/>
</dbReference>
<evidence type="ECO:0000313" key="5">
    <source>
        <dbReference type="Proteomes" id="UP000187486"/>
    </source>
</evidence>